<feature type="transmembrane region" description="Helical" evidence="7">
    <location>
        <begin position="159"/>
        <end position="180"/>
    </location>
</feature>
<dbReference type="InterPro" id="IPR000515">
    <property type="entry name" value="MetI-like"/>
</dbReference>
<dbReference type="CDD" id="cd06261">
    <property type="entry name" value="TM_PBP2"/>
    <property type="match status" value="1"/>
</dbReference>
<evidence type="ECO:0000313" key="10">
    <source>
        <dbReference type="Proteomes" id="UP000638648"/>
    </source>
</evidence>
<evidence type="ECO:0000256" key="3">
    <source>
        <dbReference type="ARBA" id="ARBA00022475"/>
    </source>
</evidence>
<evidence type="ECO:0000256" key="5">
    <source>
        <dbReference type="ARBA" id="ARBA00022989"/>
    </source>
</evidence>
<dbReference type="SUPFAM" id="SSF161098">
    <property type="entry name" value="MetI-like"/>
    <property type="match status" value="1"/>
</dbReference>
<evidence type="ECO:0000256" key="4">
    <source>
        <dbReference type="ARBA" id="ARBA00022692"/>
    </source>
</evidence>
<dbReference type="PANTHER" id="PTHR43744:SF8">
    <property type="entry name" value="SN-GLYCEROL-3-PHOSPHATE TRANSPORT SYSTEM PERMEASE PROTEIN UGPE"/>
    <property type="match status" value="1"/>
</dbReference>
<evidence type="ECO:0000313" key="9">
    <source>
        <dbReference type="EMBL" id="MBE1603819.1"/>
    </source>
</evidence>
<comment type="similarity">
    <text evidence="7">Belongs to the binding-protein-dependent transport system permease family.</text>
</comment>
<feature type="transmembrane region" description="Helical" evidence="7">
    <location>
        <begin position="269"/>
        <end position="289"/>
    </location>
</feature>
<dbReference type="RefSeq" id="WP_192748543.1">
    <property type="nucleotide sequence ID" value="NZ_BAABJL010000189.1"/>
</dbReference>
<dbReference type="GO" id="GO:0055085">
    <property type="term" value="P:transmembrane transport"/>
    <property type="evidence" value="ECO:0007669"/>
    <property type="project" value="InterPro"/>
</dbReference>
<organism evidence="9 10">
    <name type="scientific">Actinopolymorpha pittospori</name>
    <dbReference type="NCBI Taxonomy" id="648752"/>
    <lineage>
        <taxon>Bacteria</taxon>
        <taxon>Bacillati</taxon>
        <taxon>Actinomycetota</taxon>
        <taxon>Actinomycetes</taxon>
        <taxon>Propionibacteriales</taxon>
        <taxon>Actinopolymorphaceae</taxon>
        <taxon>Actinopolymorpha</taxon>
    </lineage>
</organism>
<evidence type="ECO:0000256" key="1">
    <source>
        <dbReference type="ARBA" id="ARBA00004651"/>
    </source>
</evidence>
<dbReference type="PANTHER" id="PTHR43744">
    <property type="entry name" value="ABC TRANSPORTER PERMEASE PROTEIN MG189-RELATED-RELATED"/>
    <property type="match status" value="1"/>
</dbReference>
<sequence>MTAPPSNTTGLAEPIDRSRRRSSAVGAVRVRDSVTSYGVLTVVSAILAAPFVFMVSIALSSDASVQKAAFTLIPREFEVGNFVRVLASDAQMGRWILNSLVIVVFACLGQMFVSAMAAYAFARLRAPGRSVLFAVLLSTMMVPAEVTIIPQFVLFRGLGWIDTLLPLIVPSLFGGAYNIFLMRQFVTRIPSELDEAAQVDGLGYFGIFVRIILPLMKPVLVAVGVFSFSFSWGWFFGPLIYLNTESKYPLALGVQFLAGTSTNAQTPPYNLVMVGALFLTLPMAAVYFFSQRYIYQVNLSTGSAGIR</sequence>
<dbReference type="EMBL" id="JADBEM010000001">
    <property type="protein sequence ID" value="MBE1603819.1"/>
    <property type="molecule type" value="Genomic_DNA"/>
</dbReference>
<evidence type="ECO:0000256" key="2">
    <source>
        <dbReference type="ARBA" id="ARBA00022448"/>
    </source>
</evidence>
<dbReference type="InterPro" id="IPR035906">
    <property type="entry name" value="MetI-like_sf"/>
</dbReference>
<accession>A0A927MNK1</accession>
<proteinExistence type="inferred from homology"/>
<keyword evidence="2 7" id="KW-0813">Transport</keyword>
<feature type="transmembrane region" description="Helical" evidence="7">
    <location>
        <begin position="131"/>
        <end position="153"/>
    </location>
</feature>
<feature type="transmembrane region" description="Helical" evidence="7">
    <location>
        <begin position="95"/>
        <end position="119"/>
    </location>
</feature>
<dbReference type="Gene3D" id="1.10.3720.10">
    <property type="entry name" value="MetI-like"/>
    <property type="match status" value="1"/>
</dbReference>
<dbReference type="Pfam" id="PF00528">
    <property type="entry name" value="BPD_transp_1"/>
    <property type="match status" value="1"/>
</dbReference>
<comment type="caution">
    <text evidence="9">The sequence shown here is derived from an EMBL/GenBank/DDBJ whole genome shotgun (WGS) entry which is preliminary data.</text>
</comment>
<feature type="transmembrane region" description="Helical" evidence="7">
    <location>
        <begin position="37"/>
        <end position="59"/>
    </location>
</feature>
<keyword evidence="4 7" id="KW-0812">Transmembrane</keyword>
<feature type="transmembrane region" description="Helical" evidence="7">
    <location>
        <begin position="219"/>
        <end position="242"/>
    </location>
</feature>
<evidence type="ECO:0000259" key="8">
    <source>
        <dbReference type="PROSITE" id="PS50928"/>
    </source>
</evidence>
<evidence type="ECO:0000256" key="6">
    <source>
        <dbReference type="ARBA" id="ARBA00023136"/>
    </source>
</evidence>
<keyword evidence="9" id="KW-0762">Sugar transport</keyword>
<name>A0A927MNK1_9ACTN</name>
<evidence type="ECO:0000256" key="7">
    <source>
        <dbReference type="RuleBase" id="RU363032"/>
    </source>
</evidence>
<feature type="domain" description="ABC transmembrane type-1" evidence="8">
    <location>
        <begin position="96"/>
        <end position="290"/>
    </location>
</feature>
<dbReference type="PROSITE" id="PS50928">
    <property type="entry name" value="ABC_TM1"/>
    <property type="match status" value="1"/>
</dbReference>
<reference evidence="9" key="1">
    <citation type="submission" date="2020-10" db="EMBL/GenBank/DDBJ databases">
        <title>Sequencing the genomes of 1000 actinobacteria strains.</title>
        <authorList>
            <person name="Klenk H.-P."/>
        </authorList>
    </citation>
    <scope>NUCLEOTIDE SEQUENCE</scope>
    <source>
        <strain evidence="9">DSM 45354</strain>
    </source>
</reference>
<protein>
    <submittedName>
        <fullName evidence="9">Multiple sugar transport system permease protein</fullName>
    </submittedName>
</protein>
<dbReference type="GO" id="GO:0005886">
    <property type="term" value="C:plasma membrane"/>
    <property type="evidence" value="ECO:0007669"/>
    <property type="project" value="UniProtKB-SubCell"/>
</dbReference>
<dbReference type="Proteomes" id="UP000638648">
    <property type="component" value="Unassembled WGS sequence"/>
</dbReference>
<gene>
    <name evidence="9" type="ORF">HEB94_000667</name>
</gene>
<comment type="subcellular location">
    <subcellularLocation>
        <location evidence="1 7">Cell membrane</location>
        <topology evidence="1 7">Multi-pass membrane protein</topology>
    </subcellularLocation>
</comment>
<keyword evidence="6 7" id="KW-0472">Membrane</keyword>
<keyword evidence="3" id="KW-1003">Cell membrane</keyword>
<keyword evidence="10" id="KW-1185">Reference proteome</keyword>
<keyword evidence="5 7" id="KW-1133">Transmembrane helix</keyword>
<dbReference type="AlphaFoldDB" id="A0A927MNK1"/>